<dbReference type="Pfam" id="PF08281">
    <property type="entry name" value="Sigma70_r4_2"/>
    <property type="match status" value="1"/>
</dbReference>
<evidence type="ECO:0008006" key="9">
    <source>
        <dbReference type="Google" id="ProtNLM"/>
    </source>
</evidence>
<proteinExistence type="inferred from homology"/>
<dbReference type="Pfam" id="PF04542">
    <property type="entry name" value="Sigma70_r2"/>
    <property type="match status" value="1"/>
</dbReference>
<dbReference type="InterPro" id="IPR014284">
    <property type="entry name" value="RNA_pol_sigma-70_dom"/>
</dbReference>
<keyword evidence="8" id="KW-1185">Reference proteome</keyword>
<evidence type="ECO:0000259" key="6">
    <source>
        <dbReference type="Pfam" id="PF08281"/>
    </source>
</evidence>
<dbReference type="AlphaFoldDB" id="A0A0H0XMM5"/>
<sequence>MARENDTLHDAHLSQDEAYRQAAAAYGAAIARLARGYEADADLARDLVQDIHAALWRSFAYFEGQCSVRSWVYRIGHNVAVSHIQAARRTKPGNYAGLDEIDHLAASDNPESTVGENQMADRLLATIHRLKPADRQVMLLYLEDLTAAEIGDVTGLSAGAVATRIHRIKALLAEPFQQEEPRP</sequence>
<evidence type="ECO:0000256" key="1">
    <source>
        <dbReference type="ARBA" id="ARBA00010641"/>
    </source>
</evidence>
<gene>
    <name evidence="7" type="ORF">AAV99_07570</name>
</gene>
<keyword evidence="2" id="KW-0805">Transcription regulation</keyword>
<dbReference type="InterPro" id="IPR013324">
    <property type="entry name" value="RNA_pol_sigma_r3/r4-like"/>
</dbReference>
<dbReference type="InterPro" id="IPR036388">
    <property type="entry name" value="WH-like_DNA-bd_sf"/>
</dbReference>
<dbReference type="OrthoDB" id="9803470at2"/>
<reference evidence="7 8" key="1">
    <citation type="submission" date="2015-04" db="EMBL/GenBank/DDBJ databases">
        <title>The draft genome sequence of Erythrobacter marinus HWDM-33.</title>
        <authorList>
            <person name="Zhuang L."/>
            <person name="Liu Y."/>
            <person name="Shao Z."/>
        </authorList>
    </citation>
    <scope>NUCLEOTIDE SEQUENCE [LARGE SCALE GENOMIC DNA]</scope>
    <source>
        <strain evidence="7 8">HWDM-33</strain>
    </source>
</reference>
<dbReference type="InterPro" id="IPR013325">
    <property type="entry name" value="RNA_pol_sigma_r2"/>
</dbReference>
<accession>A0A0H0XMM5</accession>
<evidence type="ECO:0000259" key="5">
    <source>
        <dbReference type="Pfam" id="PF04542"/>
    </source>
</evidence>
<evidence type="ECO:0000313" key="8">
    <source>
        <dbReference type="Proteomes" id="UP000053455"/>
    </source>
</evidence>
<dbReference type="EMBL" id="LBHU01000002">
    <property type="protein sequence ID" value="KLI63604.1"/>
    <property type="molecule type" value="Genomic_DNA"/>
</dbReference>
<dbReference type="InterPro" id="IPR007627">
    <property type="entry name" value="RNA_pol_sigma70_r2"/>
</dbReference>
<dbReference type="InterPro" id="IPR039425">
    <property type="entry name" value="RNA_pol_sigma-70-like"/>
</dbReference>
<dbReference type="NCBIfam" id="TIGR02937">
    <property type="entry name" value="sigma70-ECF"/>
    <property type="match status" value="1"/>
</dbReference>
<dbReference type="SUPFAM" id="SSF88946">
    <property type="entry name" value="Sigma2 domain of RNA polymerase sigma factors"/>
    <property type="match status" value="1"/>
</dbReference>
<comment type="similarity">
    <text evidence="1">Belongs to the sigma-70 factor family. ECF subfamily.</text>
</comment>
<keyword evidence="3" id="KW-0731">Sigma factor</keyword>
<dbReference type="STRING" id="874156.GCA_001021555_01806"/>
<evidence type="ECO:0000313" key="7">
    <source>
        <dbReference type="EMBL" id="KLI63604.1"/>
    </source>
</evidence>
<evidence type="ECO:0000256" key="4">
    <source>
        <dbReference type="ARBA" id="ARBA00023163"/>
    </source>
</evidence>
<dbReference type="Gene3D" id="1.10.10.10">
    <property type="entry name" value="Winged helix-like DNA-binding domain superfamily/Winged helix DNA-binding domain"/>
    <property type="match status" value="1"/>
</dbReference>
<dbReference type="PANTHER" id="PTHR43133:SF45">
    <property type="entry name" value="RNA POLYMERASE ECF-TYPE SIGMA FACTOR"/>
    <property type="match status" value="1"/>
</dbReference>
<dbReference type="GO" id="GO:0006352">
    <property type="term" value="P:DNA-templated transcription initiation"/>
    <property type="evidence" value="ECO:0007669"/>
    <property type="project" value="InterPro"/>
</dbReference>
<dbReference type="PATRIC" id="fig|874156.12.peg.1557"/>
<dbReference type="PANTHER" id="PTHR43133">
    <property type="entry name" value="RNA POLYMERASE ECF-TYPE SIGMA FACTO"/>
    <property type="match status" value="1"/>
</dbReference>
<feature type="domain" description="RNA polymerase sigma-70 region 2" evidence="5">
    <location>
        <begin position="25"/>
        <end position="90"/>
    </location>
</feature>
<comment type="caution">
    <text evidence="7">The sequence shown here is derived from an EMBL/GenBank/DDBJ whole genome shotgun (WGS) entry which is preliminary data.</text>
</comment>
<organism evidence="7 8">
    <name type="scientific">Aurantiacibacter marinus</name>
    <dbReference type="NCBI Taxonomy" id="874156"/>
    <lineage>
        <taxon>Bacteria</taxon>
        <taxon>Pseudomonadati</taxon>
        <taxon>Pseudomonadota</taxon>
        <taxon>Alphaproteobacteria</taxon>
        <taxon>Sphingomonadales</taxon>
        <taxon>Erythrobacteraceae</taxon>
        <taxon>Aurantiacibacter</taxon>
    </lineage>
</organism>
<dbReference type="Proteomes" id="UP000053455">
    <property type="component" value="Unassembled WGS sequence"/>
</dbReference>
<dbReference type="SUPFAM" id="SSF88659">
    <property type="entry name" value="Sigma3 and sigma4 domains of RNA polymerase sigma factors"/>
    <property type="match status" value="1"/>
</dbReference>
<dbReference type="RefSeq" id="WP_047093413.1">
    <property type="nucleotide sequence ID" value="NZ_LBHU01000002.1"/>
</dbReference>
<dbReference type="CDD" id="cd06171">
    <property type="entry name" value="Sigma70_r4"/>
    <property type="match status" value="1"/>
</dbReference>
<dbReference type="GO" id="GO:0003677">
    <property type="term" value="F:DNA binding"/>
    <property type="evidence" value="ECO:0007669"/>
    <property type="project" value="InterPro"/>
</dbReference>
<feature type="domain" description="RNA polymerase sigma factor 70 region 4 type 2" evidence="6">
    <location>
        <begin position="121"/>
        <end position="171"/>
    </location>
</feature>
<name>A0A0H0XMM5_9SPHN</name>
<dbReference type="GO" id="GO:0016987">
    <property type="term" value="F:sigma factor activity"/>
    <property type="evidence" value="ECO:0007669"/>
    <property type="project" value="UniProtKB-KW"/>
</dbReference>
<dbReference type="Gene3D" id="1.10.1740.10">
    <property type="match status" value="1"/>
</dbReference>
<evidence type="ECO:0000256" key="2">
    <source>
        <dbReference type="ARBA" id="ARBA00023015"/>
    </source>
</evidence>
<keyword evidence="4" id="KW-0804">Transcription</keyword>
<dbReference type="InterPro" id="IPR013249">
    <property type="entry name" value="RNA_pol_sigma70_r4_t2"/>
</dbReference>
<protein>
    <recommendedName>
        <fullName evidence="9">RNA polymerase subunit sigma-24</fullName>
    </recommendedName>
</protein>
<evidence type="ECO:0000256" key="3">
    <source>
        <dbReference type="ARBA" id="ARBA00023082"/>
    </source>
</evidence>